<name>A0A9K3D7F7_9EUKA</name>
<proteinExistence type="predicted"/>
<feature type="compositionally biased region" description="Basic and acidic residues" evidence="1">
    <location>
        <begin position="131"/>
        <end position="147"/>
    </location>
</feature>
<reference evidence="2 3" key="1">
    <citation type="journal article" date="2018" name="PLoS ONE">
        <title>The draft genome of Kipferlia bialata reveals reductive genome evolution in fornicate parasites.</title>
        <authorList>
            <person name="Tanifuji G."/>
            <person name="Takabayashi S."/>
            <person name="Kume K."/>
            <person name="Takagi M."/>
            <person name="Nakayama T."/>
            <person name="Kamikawa R."/>
            <person name="Inagaki Y."/>
            <person name="Hashimoto T."/>
        </authorList>
    </citation>
    <scope>NUCLEOTIDE SEQUENCE [LARGE SCALE GENOMIC DNA]</scope>
    <source>
        <strain evidence="2">NY0173</strain>
    </source>
</reference>
<gene>
    <name evidence="2" type="ORF">KIPB_012409</name>
</gene>
<protein>
    <submittedName>
        <fullName evidence="2">Uncharacterized protein</fullName>
    </submittedName>
</protein>
<feature type="non-terminal residue" evidence="2">
    <location>
        <position position="1"/>
    </location>
</feature>
<evidence type="ECO:0000313" key="3">
    <source>
        <dbReference type="Proteomes" id="UP000265618"/>
    </source>
</evidence>
<comment type="caution">
    <text evidence="2">The sequence shown here is derived from an EMBL/GenBank/DDBJ whole genome shotgun (WGS) entry which is preliminary data.</text>
</comment>
<dbReference type="AlphaFoldDB" id="A0A9K3D7F7"/>
<organism evidence="2 3">
    <name type="scientific">Kipferlia bialata</name>
    <dbReference type="NCBI Taxonomy" id="797122"/>
    <lineage>
        <taxon>Eukaryota</taxon>
        <taxon>Metamonada</taxon>
        <taxon>Carpediemonas-like organisms</taxon>
        <taxon>Kipferlia</taxon>
    </lineage>
</organism>
<evidence type="ECO:0000313" key="2">
    <source>
        <dbReference type="EMBL" id="GIQ89825.1"/>
    </source>
</evidence>
<evidence type="ECO:0000256" key="1">
    <source>
        <dbReference type="SAM" id="MobiDB-lite"/>
    </source>
</evidence>
<sequence>YHRRHATVMQRRAAQVSCHGKGMVLQAEGEDDAAIRDVGHSNILHAVRQPTALSSIPLIRILPFTRHKDTPLVGRQVRVRPGTSTMGHLDPRFVHVLPLPNEVIIWWGDSVGVPDRKKSYRESVTSPSSSARERDREREWERERDRERALQDEIRSRIRAKAKEVAVLLTKYEV</sequence>
<keyword evidence="3" id="KW-1185">Reference proteome</keyword>
<feature type="region of interest" description="Disordered" evidence="1">
    <location>
        <begin position="117"/>
        <end position="147"/>
    </location>
</feature>
<accession>A0A9K3D7F7</accession>
<dbReference type="Proteomes" id="UP000265618">
    <property type="component" value="Unassembled WGS sequence"/>
</dbReference>
<dbReference type="EMBL" id="BDIP01005473">
    <property type="protein sequence ID" value="GIQ89825.1"/>
    <property type="molecule type" value="Genomic_DNA"/>
</dbReference>